<reference evidence="3 5" key="1">
    <citation type="submission" date="2014-12" db="EMBL/GenBank/DDBJ databases">
        <title>Comparative genome analysis of Bacillus coagulans HM-08, Clostridium butyricum HM-68, Bacillus subtilis HM-66 and Bacillus licheniformis BL-09.</title>
        <authorList>
            <person name="Zhang H."/>
        </authorList>
    </citation>
    <scope>NUCLEOTIDE SEQUENCE [LARGE SCALE GENOMIC DNA]</scope>
    <source>
        <strain evidence="3 5">HM-66</strain>
    </source>
</reference>
<evidence type="ECO:0000313" key="4">
    <source>
        <dbReference type="EMBL" id="WEY84260.1"/>
    </source>
</evidence>
<dbReference type="InterPro" id="IPR050261">
    <property type="entry name" value="FrsA_esterase"/>
</dbReference>
<dbReference type="PATRIC" id="fig|1423.173.peg.933"/>
<evidence type="ECO:0000256" key="1">
    <source>
        <dbReference type="ARBA" id="ARBA00022801"/>
    </source>
</evidence>
<keyword evidence="1 3" id="KW-0378">Hydrolase</keyword>
<dbReference type="GO" id="GO:0006508">
    <property type="term" value="P:proteolysis"/>
    <property type="evidence" value="ECO:0007669"/>
    <property type="project" value="InterPro"/>
</dbReference>
<evidence type="ECO:0000259" key="2">
    <source>
        <dbReference type="Pfam" id="PF00326"/>
    </source>
</evidence>
<proteinExistence type="predicted"/>
<accession>A0A0D1KT63</accession>
<dbReference type="EMBL" id="JXBC01000002">
    <property type="protein sequence ID" value="KIU12050.1"/>
    <property type="molecule type" value="Genomic_DNA"/>
</dbReference>
<name>A0A0D1KT63_BACIU</name>
<feature type="domain" description="Peptidase S9 prolyl oligopeptidase catalytic" evidence="2">
    <location>
        <begin position="87"/>
        <end position="241"/>
    </location>
</feature>
<sequence>MIQIENQTVSGIPFLHIVKEENRHRAVPLVIFIHGFTSAKEHNLHIAYLLAEKGFRAVLPEALHHGERGEEMAVEELAGHFWDIVLNEIEEIGVLKNHFEKEGLVDGGRIGLAGTSMGGITTLGALTAYDWIKAGVSLMGSPNYVELFQQQIDHIQSQGIDIDVSEEKVQQLMKRLELRDLSLQPEKLQQRPLLFWHGAKDKVVPYAPTRKFYDTIKSHYSEQPERLQFIGDENADHKVPRAAVLKTIEWFETYL</sequence>
<evidence type="ECO:0000313" key="3">
    <source>
        <dbReference type="EMBL" id="KIU12050.1"/>
    </source>
</evidence>
<protein>
    <submittedName>
        <fullName evidence="3">Hydrolase</fullName>
    </submittedName>
    <submittedName>
        <fullName evidence="4">Prolyl oligopeptidase family serine peptidase</fullName>
    </submittedName>
</protein>
<reference evidence="4" key="2">
    <citation type="submission" date="2023-03" db="EMBL/GenBank/DDBJ databases">
        <title>Complete genome sequences of 52 Bacillus and Priestia strains isolated from West-African fermentations and 26 reference strains from the DSMZ collection.</title>
        <authorList>
            <person name="Wiedenbein E.S."/>
            <person name="Canoy T.S."/>
            <person name="Hui Y."/>
            <person name="Parkouda C."/>
            <person name="Dawende C."/>
            <person name="Ametefe E."/>
            <person name="Jespersen L."/>
            <person name="Nielsen D.S."/>
        </authorList>
    </citation>
    <scope>NUCLEOTIDE SEQUENCE</scope>
    <source>
        <strain evidence="4">PRO56</strain>
    </source>
</reference>
<dbReference type="EMBL" id="CP120576">
    <property type="protein sequence ID" value="WEY84260.1"/>
    <property type="molecule type" value="Genomic_DNA"/>
</dbReference>
<dbReference type="GO" id="GO:0052689">
    <property type="term" value="F:carboxylic ester hydrolase activity"/>
    <property type="evidence" value="ECO:0007669"/>
    <property type="project" value="UniProtKB-ARBA"/>
</dbReference>
<dbReference type="GO" id="GO:0008236">
    <property type="term" value="F:serine-type peptidase activity"/>
    <property type="evidence" value="ECO:0007669"/>
    <property type="project" value="InterPro"/>
</dbReference>
<dbReference type="STRING" id="483913.AN935_05785"/>
<organism evidence="3 5">
    <name type="scientific">Bacillus subtilis</name>
    <dbReference type="NCBI Taxonomy" id="1423"/>
    <lineage>
        <taxon>Bacteria</taxon>
        <taxon>Bacillati</taxon>
        <taxon>Bacillota</taxon>
        <taxon>Bacilli</taxon>
        <taxon>Bacillales</taxon>
        <taxon>Bacillaceae</taxon>
        <taxon>Bacillus</taxon>
    </lineage>
</organism>
<dbReference type="InterPro" id="IPR001375">
    <property type="entry name" value="Peptidase_S9_cat"/>
</dbReference>
<dbReference type="Proteomes" id="UP001214898">
    <property type="component" value="Chromosome"/>
</dbReference>
<dbReference type="AlphaFoldDB" id="A0A0D1KT63"/>
<dbReference type="Gene3D" id="3.40.50.1820">
    <property type="entry name" value="alpha/beta hydrolase"/>
    <property type="match status" value="1"/>
</dbReference>
<gene>
    <name evidence="4" type="primary">yitV</name>
    <name evidence="4" type="ORF">P5633_18420</name>
    <name evidence="3" type="ORF">SC09_Contig19orf00399</name>
</gene>
<dbReference type="PANTHER" id="PTHR22946:SF9">
    <property type="entry name" value="POLYKETIDE TRANSFERASE AF380"/>
    <property type="match status" value="1"/>
</dbReference>
<dbReference type="MEROPS" id="S09.A46"/>
<evidence type="ECO:0000313" key="5">
    <source>
        <dbReference type="Proteomes" id="UP000032247"/>
    </source>
</evidence>
<dbReference type="Pfam" id="PF00326">
    <property type="entry name" value="Peptidase_S9"/>
    <property type="match status" value="1"/>
</dbReference>
<dbReference type="Proteomes" id="UP000032247">
    <property type="component" value="Unassembled WGS sequence"/>
</dbReference>
<dbReference type="InterPro" id="IPR029058">
    <property type="entry name" value="AB_hydrolase_fold"/>
</dbReference>
<dbReference type="SUPFAM" id="SSF53474">
    <property type="entry name" value="alpha/beta-Hydrolases"/>
    <property type="match status" value="1"/>
</dbReference>
<dbReference type="PANTHER" id="PTHR22946">
    <property type="entry name" value="DIENELACTONE HYDROLASE DOMAIN-CONTAINING PROTEIN-RELATED"/>
    <property type="match status" value="1"/>
</dbReference>